<keyword evidence="3" id="KW-1185">Reference proteome</keyword>
<dbReference type="Proteomes" id="UP000316639">
    <property type="component" value="Unassembled WGS sequence"/>
</dbReference>
<evidence type="ECO:0000313" key="3">
    <source>
        <dbReference type="Proteomes" id="UP000316639"/>
    </source>
</evidence>
<name>A0A563EMM7_9PSEU</name>
<accession>A0A563EMM7</accession>
<dbReference type="OrthoDB" id="3576300at2"/>
<protein>
    <submittedName>
        <fullName evidence="2">DUF222 domain-containing protein</fullName>
    </submittedName>
</protein>
<dbReference type="EMBL" id="VOBR01000021">
    <property type="protein sequence ID" value="TWP48323.1"/>
    <property type="molecule type" value="Genomic_DNA"/>
</dbReference>
<dbReference type="RefSeq" id="WP_146356525.1">
    <property type="nucleotide sequence ID" value="NZ_VOBR01000021.1"/>
</dbReference>
<dbReference type="Pfam" id="PF02720">
    <property type="entry name" value="DUF222"/>
    <property type="match status" value="1"/>
</dbReference>
<dbReference type="InterPro" id="IPR003870">
    <property type="entry name" value="DUF222"/>
</dbReference>
<dbReference type="InterPro" id="IPR003615">
    <property type="entry name" value="HNH_nuc"/>
</dbReference>
<sequence length="388" mass="43628">MNIEGALDTIQHCQKQIDYWQAQQVRALGEYAELTWQDEFASSEIAAMMHWTRNWTEDRMMVSRDLVSRLPLTVDALEKGEIDLYKAQIIHTQTLPLSAEQAAEVEQRVLTKAPEQTSVQMRRRGRRIVMSVDPDGTRERAEAKKAARAAGMESLEDDMAKLWVTMPADKAMVSWLRVDKLARAAKFPGDTRTLNQRRADVVADLLLATPDNASPVKVELLVTVSATTLMGLDEHPGEMDGYGPISADLARELAGDATWRRLLTDPASGALLDVGTSTYRPPAHLRRFMWARDKTCTQYGCTAKATRCDLDHTVPFPEGPTADHNLGPRCGHDHRLKHESAWQITQPSPGTFRCVSPTGRVYIREPEPVLPGFNYEPRERMKRRATAR</sequence>
<reference evidence="2 3" key="1">
    <citation type="submission" date="2019-07" db="EMBL/GenBank/DDBJ databases">
        <title>Lentzea xizangensis sp. nov., isolated from Qinghai-Tibetan Plateau Soils.</title>
        <authorList>
            <person name="Huang J."/>
        </authorList>
    </citation>
    <scope>NUCLEOTIDE SEQUENCE [LARGE SCALE GENOMIC DNA]</scope>
    <source>
        <strain evidence="2 3">FXJ1.1311</strain>
    </source>
</reference>
<dbReference type="CDD" id="cd00085">
    <property type="entry name" value="HNHc"/>
    <property type="match status" value="1"/>
</dbReference>
<organism evidence="2 3">
    <name type="scientific">Lentzea tibetensis</name>
    <dbReference type="NCBI Taxonomy" id="2591470"/>
    <lineage>
        <taxon>Bacteria</taxon>
        <taxon>Bacillati</taxon>
        <taxon>Actinomycetota</taxon>
        <taxon>Actinomycetes</taxon>
        <taxon>Pseudonocardiales</taxon>
        <taxon>Pseudonocardiaceae</taxon>
        <taxon>Lentzea</taxon>
    </lineage>
</organism>
<dbReference type="AlphaFoldDB" id="A0A563EMM7"/>
<gene>
    <name evidence="2" type="ORF">FKR81_28975</name>
</gene>
<feature type="domain" description="HNH nuclease" evidence="1">
    <location>
        <begin position="284"/>
        <end position="335"/>
    </location>
</feature>
<evidence type="ECO:0000313" key="2">
    <source>
        <dbReference type="EMBL" id="TWP48323.1"/>
    </source>
</evidence>
<evidence type="ECO:0000259" key="1">
    <source>
        <dbReference type="SMART" id="SM00507"/>
    </source>
</evidence>
<proteinExistence type="predicted"/>
<comment type="caution">
    <text evidence="2">The sequence shown here is derived from an EMBL/GenBank/DDBJ whole genome shotgun (WGS) entry which is preliminary data.</text>
</comment>
<dbReference type="SMART" id="SM00507">
    <property type="entry name" value="HNHc"/>
    <property type="match status" value="1"/>
</dbReference>